<comment type="similarity">
    <text evidence="1">Belongs to the peptidase S33 family.</text>
</comment>
<evidence type="ECO:0000256" key="1">
    <source>
        <dbReference type="ARBA" id="ARBA00010088"/>
    </source>
</evidence>
<dbReference type="InterPro" id="IPR002410">
    <property type="entry name" value="Peptidase_S33"/>
</dbReference>
<dbReference type="PANTHER" id="PTHR43248:SF29">
    <property type="entry name" value="TRIPEPTIDYL AMINOPEPTIDASE"/>
    <property type="match status" value="1"/>
</dbReference>
<evidence type="ECO:0000313" key="7">
    <source>
        <dbReference type="Proteomes" id="UP000217289"/>
    </source>
</evidence>
<keyword evidence="2" id="KW-0732">Signal</keyword>
<dbReference type="OrthoDB" id="9796770at2"/>
<dbReference type="PRINTS" id="PR00793">
    <property type="entry name" value="PROAMNOPTASE"/>
</dbReference>
<dbReference type="RefSeq" id="WP_095977736.1">
    <property type="nucleotide sequence ID" value="NZ_CP022163.1"/>
</dbReference>
<keyword evidence="3 6" id="KW-0378">Hydrolase</keyword>
<dbReference type="PANTHER" id="PTHR43248">
    <property type="entry name" value="2-SUCCINYL-6-HYDROXY-2,4-CYCLOHEXADIENE-1-CARBOXYLATE SYNTHASE"/>
    <property type="match status" value="1"/>
</dbReference>
<dbReference type="AlphaFoldDB" id="A0A250ID73"/>
<dbReference type="SUPFAM" id="SSF53474">
    <property type="entry name" value="alpha/beta-Hydrolases"/>
    <property type="match status" value="1"/>
</dbReference>
<dbReference type="InterPro" id="IPR029058">
    <property type="entry name" value="AB_hydrolase_fold"/>
</dbReference>
<evidence type="ECO:0000313" key="6">
    <source>
        <dbReference type="EMBL" id="ATB29122.1"/>
    </source>
</evidence>
<dbReference type="InterPro" id="IPR013595">
    <property type="entry name" value="Pept_S33_TAP-like_C"/>
</dbReference>
<protein>
    <submittedName>
        <fullName evidence="6">Alpha/beta hydrolase</fullName>
    </submittedName>
</protein>
<proteinExistence type="inferred from homology"/>
<dbReference type="Pfam" id="PF00561">
    <property type="entry name" value="Abhydrolase_1"/>
    <property type="match status" value="1"/>
</dbReference>
<evidence type="ECO:0000259" key="4">
    <source>
        <dbReference type="Pfam" id="PF00561"/>
    </source>
</evidence>
<dbReference type="GO" id="GO:0008233">
    <property type="term" value="F:peptidase activity"/>
    <property type="evidence" value="ECO:0007669"/>
    <property type="project" value="InterPro"/>
</dbReference>
<evidence type="ECO:0000256" key="2">
    <source>
        <dbReference type="ARBA" id="ARBA00022729"/>
    </source>
</evidence>
<accession>A0A250ID73</accession>
<evidence type="ECO:0000256" key="3">
    <source>
        <dbReference type="ARBA" id="ARBA00022801"/>
    </source>
</evidence>
<sequence>MSTLKPYEFRWWPALLCVLLWLPACKRSSEPEPVRTLPLTPCRLEGVGRQALCGTLEVWEDRVARQGRKVPLKVVVVPALASSPQPDPLVLLAGGPGQGAAKLARQVMPLLERIQRQRDLVFVDQRGTGDSRPLTCETVSPDAPLSVQFDDTFPEQAFRDCLAGYDADVRLYTTPIAMDDLDEVRQALGYQTLNLWGVSYGTRAALVYLRQHPEHVRTVILDGVAPMSLLLPLYVGRDSQRSMDLLFASCEEDVVCTKRYPGLRGRFQELLERLRREPLKTRVDHPLSGASEDVTLTHAGVTAALRGLLYAPEAAAMVPLILDRATQGDWRPFVAIHTNMMGGYDNNMAQGMFLSVVCTEDAPLISDEAITRESQNTWLGERALRDMLRPCEFWPRGTVPEGYREPVKSDVPVLLLSGELDPVTPPSWAEDAKKTLSHSLHVVLPGVGHGTSSIGCARSLMADFVQRGTLEGLESKCGQGLVRPPFFTSFAGPVP</sequence>
<dbReference type="Gene3D" id="3.40.50.1820">
    <property type="entry name" value="alpha/beta hydrolase"/>
    <property type="match status" value="1"/>
</dbReference>
<keyword evidence="7" id="KW-1185">Reference proteome</keyword>
<dbReference type="InterPro" id="IPR051601">
    <property type="entry name" value="Serine_prot/Carboxylest_S33"/>
</dbReference>
<dbReference type="Proteomes" id="UP000217289">
    <property type="component" value="Chromosome"/>
</dbReference>
<dbReference type="KEGG" id="mbd:MEBOL_002571"/>
<evidence type="ECO:0000259" key="5">
    <source>
        <dbReference type="Pfam" id="PF08386"/>
    </source>
</evidence>
<gene>
    <name evidence="6" type="ORF">MEBOL_002571</name>
</gene>
<feature type="domain" description="Peptidase S33 tripeptidyl aminopeptidase-like C-terminal" evidence="5">
    <location>
        <begin position="382"/>
        <end position="477"/>
    </location>
</feature>
<dbReference type="InterPro" id="IPR000073">
    <property type="entry name" value="AB_hydrolase_1"/>
</dbReference>
<reference evidence="6 7" key="1">
    <citation type="submission" date="2017-06" db="EMBL/GenBank/DDBJ databases">
        <authorList>
            <person name="Kim H.J."/>
            <person name="Triplett B.A."/>
        </authorList>
    </citation>
    <scope>NUCLEOTIDE SEQUENCE [LARGE SCALE GENOMIC DNA]</scope>
    <source>
        <strain evidence="6 7">DSM 14713</strain>
    </source>
</reference>
<dbReference type="EMBL" id="CP022163">
    <property type="protein sequence ID" value="ATB29122.1"/>
    <property type="molecule type" value="Genomic_DNA"/>
</dbReference>
<name>A0A250ID73_9BACT</name>
<dbReference type="Pfam" id="PF08386">
    <property type="entry name" value="Abhydrolase_4"/>
    <property type="match status" value="1"/>
</dbReference>
<organism evidence="6 7">
    <name type="scientific">Melittangium boletus DSM 14713</name>
    <dbReference type="NCBI Taxonomy" id="1294270"/>
    <lineage>
        <taxon>Bacteria</taxon>
        <taxon>Pseudomonadati</taxon>
        <taxon>Myxococcota</taxon>
        <taxon>Myxococcia</taxon>
        <taxon>Myxococcales</taxon>
        <taxon>Cystobacterineae</taxon>
        <taxon>Archangiaceae</taxon>
        <taxon>Melittangium</taxon>
    </lineage>
</organism>
<feature type="domain" description="AB hydrolase-1" evidence="4">
    <location>
        <begin position="88"/>
        <end position="257"/>
    </location>
</feature>
<dbReference type="GO" id="GO:0006508">
    <property type="term" value="P:proteolysis"/>
    <property type="evidence" value="ECO:0007669"/>
    <property type="project" value="InterPro"/>
</dbReference>